<dbReference type="RefSeq" id="XP_027337301.1">
    <property type="nucleotide sequence ID" value="XM_027481500.1"/>
</dbReference>
<dbReference type="InterPro" id="IPR017853">
    <property type="entry name" value="GH"/>
</dbReference>
<protein>
    <submittedName>
        <fullName evidence="3">RuBisCO-associated protein-like</fullName>
    </submittedName>
</protein>
<evidence type="ECO:0000313" key="3">
    <source>
        <dbReference type="RefSeq" id="XP_027337301.1"/>
    </source>
</evidence>
<keyword evidence="2" id="KW-1185">Reference proteome</keyword>
<dbReference type="GO" id="GO:0005975">
    <property type="term" value="P:carbohydrate metabolic process"/>
    <property type="evidence" value="ECO:0007669"/>
    <property type="project" value="InterPro"/>
</dbReference>
<evidence type="ECO:0000259" key="1">
    <source>
        <dbReference type="PROSITE" id="PS51910"/>
    </source>
</evidence>
<dbReference type="AlphaFoldDB" id="A0A8B8K0X7"/>
<dbReference type="PANTHER" id="PTHR46476">
    <property type="entry name" value="CHITINASE 2-LIKE"/>
    <property type="match status" value="1"/>
</dbReference>
<dbReference type="SUPFAM" id="SSF51445">
    <property type="entry name" value="(Trans)glycosidases"/>
    <property type="match status" value="1"/>
</dbReference>
<dbReference type="PANTHER" id="PTHR46476:SF12">
    <property type="entry name" value="RUBISCO-ASSOCIATED PROTEIN"/>
    <property type="match status" value="1"/>
</dbReference>
<evidence type="ECO:0000313" key="2">
    <source>
        <dbReference type="Proteomes" id="UP000694853"/>
    </source>
</evidence>
<proteinExistence type="predicted"/>
<gene>
    <name evidence="3" type="primary">LOC113851001</name>
</gene>
<dbReference type="Gene3D" id="3.20.20.80">
    <property type="entry name" value="Glycosidases"/>
    <property type="match status" value="1"/>
</dbReference>
<dbReference type="GeneID" id="113851001"/>
<reference evidence="2" key="1">
    <citation type="journal article" date="2019" name="Toxins">
        <title>Detection of Abrin-Like and Prepropulchellin-Like Toxin Genes and Transcripts Using Whole Genome Sequencing and Full-Length Transcript Sequencing of Abrus precatorius.</title>
        <authorList>
            <person name="Hovde B.T."/>
            <person name="Daligault H.E."/>
            <person name="Hanschen E.R."/>
            <person name="Kunde Y.A."/>
            <person name="Johnson M.B."/>
            <person name="Starkenburg S.R."/>
            <person name="Johnson S.L."/>
        </authorList>
    </citation>
    <scope>NUCLEOTIDE SEQUENCE [LARGE SCALE GENOMIC DNA]</scope>
</reference>
<dbReference type="Pfam" id="PF00704">
    <property type="entry name" value="Glyco_hydro_18"/>
    <property type="match status" value="1"/>
</dbReference>
<accession>A0A8B8K0X7</accession>
<name>A0A8B8K0X7_ABRPR</name>
<dbReference type="KEGG" id="aprc:113851001"/>
<dbReference type="InterPro" id="IPR001223">
    <property type="entry name" value="Glyco_hydro18_cat"/>
</dbReference>
<reference evidence="3" key="2">
    <citation type="submission" date="2025-08" db="UniProtKB">
        <authorList>
            <consortium name="RefSeq"/>
        </authorList>
    </citation>
    <scope>IDENTIFICATION</scope>
    <source>
        <tissue evidence="3">Young leaves</tissue>
    </source>
</reference>
<feature type="domain" description="GH18" evidence="1">
    <location>
        <begin position="3"/>
        <end position="280"/>
    </location>
</feature>
<dbReference type="OrthoDB" id="1423910at2759"/>
<dbReference type="PROSITE" id="PS51910">
    <property type="entry name" value="GH18_2"/>
    <property type="match status" value="1"/>
</dbReference>
<organism evidence="2 3">
    <name type="scientific">Abrus precatorius</name>
    <name type="common">Indian licorice</name>
    <name type="synonym">Glycine abrus</name>
    <dbReference type="NCBI Taxonomy" id="3816"/>
    <lineage>
        <taxon>Eukaryota</taxon>
        <taxon>Viridiplantae</taxon>
        <taxon>Streptophyta</taxon>
        <taxon>Embryophyta</taxon>
        <taxon>Tracheophyta</taxon>
        <taxon>Spermatophyta</taxon>
        <taxon>Magnoliopsida</taxon>
        <taxon>eudicotyledons</taxon>
        <taxon>Gunneridae</taxon>
        <taxon>Pentapetalae</taxon>
        <taxon>rosids</taxon>
        <taxon>fabids</taxon>
        <taxon>Fabales</taxon>
        <taxon>Fabaceae</taxon>
        <taxon>Papilionoideae</taxon>
        <taxon>50 kb inversion clade</taxon>
        <taxon>NPAAA clade</taxon>
        <taxon>indigoferoid/millettioid clade</taxon>
        <taxon>Abreae</taxon>
        <taxon>Abrus</taxon>
    </lineage>
</organism>
<dbReference type="Proteomes" id="UP000694853">
    <property type="component" value="Unplaced"/>
</dbReference>
<sequence length="280" mass="31306">MGFNVFREYANDDSFSYPKKIPRCANEFQLVLAYARDYDGINSTKGKFIPYWDTEKVTPAKIKQFKDSARRTTVKVLVSIGNNGEQFPFDCGTDTRAWITNATESLKRIIADYNLDGIDVRYDKIVPAITADDFVTCIGQLIDNLKGDKVITRASIAPNFANGDKFYVPLFKKYNSIINVVDYQCYPGFTPDPKNPVEDLEEKVGNIAKQYTTVDNFLVGYSAKQSDWATISPPLFFVAYYALQNQGTVNGSSINIVTDSASSISYPSEWILGLLSMALA</sequence>